<reference evidence="1" key="1">
    <citation type="submission" date="2023-08" db="EMBL/GenBank/DDBJ databases">
        <title>A de novo genome assembly of Solanum verrucosum Schlechtendal, a Mexican diploid species geographically isolated from the other diploid A-genome species in potato relatives.</title>
        <authorList>
            <person name="Hosaka K."/>
        </authorList>
    </citation>
    <scope>NUCLEOTIDE SEQUENCE</scope>
    <source>
        <tissue evidence="1">Young leaves</tissue>
    </source>
</reference>
<dbReference type="PANTHER" id="PTHR15503">
    <property type="entry name" value="LDOC1 RELATED"/>
    <property type="match status" value="1"/>
</dbReference>
<dbReference type="Gene3D" id="3.30.70.270">
    <property type="match status" value="1"/>
</dbReference>
<dbReference type="AlphaFoldDB" id="A0AAF0R1H8"/>
<name>A0AAF0R1H8_SOLVR</name>
<protein>
    <submittedName>
        <fullName evidence="1">Uncharacterized protein</fullName>
    </submittedName>
</protein>
<dbReference type="InterPro" id="IPR043128">
    <property type="entry name" value="Rev_trsase/Diguanyl_cyclase"/>
</dbReference>
<dbReference type="InterPro" id="IPR043502">
    <property type="entry name" value="DNA/RNA_pol_sf"/>
</dbReference>
<evidence type="ECO:0000313" key="2">
    <source>
        <dbReference type="Proteomes" id="UP001234989"/>
    </source>
</evidence>
<dbReference type="Proteomes" id="UP001234989">
    <property type="component" value="Chromosome 6"/>
</dbReference>
<organism evidence="1 2">
    <name type="scientific">Solanum verrucosum</name>
    <dbReference type="NCBI Taxonomy" id="315347"/>
    <lineage>
        <taxon>Eukaryota</taxon>
        <taxon>Viridiplantae</taxon>
        <taxon>Streptophyta</taxon>
        <taxon>Embryophyta</taxon>
        <taxon>Tracheophyta</taxon>
        <taxon>Spermatophyta</taxon>
        <taxon>Magnoliopsida</taxon>
        <taxon>eudicotyledons</taxon>
        <taxon>Gunneridae</taxon>
        <taxon>Pentapetalae</taxon>
        <taxon>asterids</taxon>
        <taxon>lamiids</taxon>
        <taxon>Solanales</taxon>
        <taxon>Solanaceae</taxon>
        <taxon>Solanoideae</taxon>
        <taxon>Solaneae</taxon>
        <taxon>Solanum</taxon>
    </lineage>
</organism>
<dbReference type="EMBL" id="CP133617">
    <property type="protein sequence ID" value="WMV32953.1"/>
    <property type="molecule type" value="Genomic_DNA"/>
</dbReference>
<dbReference type="PANTHER" id="PTHR15503:SF45">
    <property type="entry name" value="RNA-DIRECTED DNA POLYMERASE HOMOLOG"/>
    <property type="match status" value="1"/>
</dbReference>
<keyword evidence="2" id="KW-1185">Reference proteome</keyword>
<dbReference type="InterPro" id="IPR021109">
    <property type="entry name" value="Peptidase_aspartic_dom_sf"/>
</dbReference>
<dbReference type="Gene3D" id="2.40.70.10">
    <property type="entry name" value="Acid Proteases"/>
    <property type="match status" value="1"/>
</dbReference>
<proteinExistence type="predicted"/>
<dbReference type="InterPro" id="IPR032567">
    <property type="entry name" value="RTL1-rel"/>
</dbReference>
<dbReference type="Pfam" id="PF08284">
    <property type="entry name" value="RVP_2"/>
    <property type="match status" value="1"/>
</dbReference>
<evidence type="ECO:0000313" key="1">
    <source>
        <dbReference type="EMBL" id="WMV32953.1"/>
    </source>
</evidence>
<dbReference type="SUPFAM" id="SSF56672">
    <property type="entry name" value="DNA/RNA polymerases"/>
    <property type="match status" value="1"/>
</dbReference>
<gene>
    <name evidence="1" type="ORF">MTR67_026338</name>
</gene>
<sequence length="299" mass="33726">MSNVPGMEDSPITLIGNRISHAEEDGQAVLRSLHGDIIAEVVDLPVQEQIWNRLMWIGVLTSTSNIQEAMKHSRKSFHFLSPSVRVVACVAAEGTQARATKAGSSRRGRTARAESLPLEWDRQISVDLVELEMVDFDVIMGMDWLASCYAYLECRTKIVRFHFPGEAVREWKGDTAMPKGNEFLHVFPYGLPGISPEWKIDFAIDMLPGTQPIYIPPYRTTPSELKELKDQLKDLLDKAPLTKLTKKAAKFQWTEASEYSFQELKDMLTSTPILALPEGSEDYMVYCDALLLVLGWDVF</sequence>
<accession>A0AAF0R1H8</accession>